<comment type="caution">
    <text evidence="3">The sequence shown here is derived from an EMBL/GenBank/DDBJ whole genome shotgun (WGS) entry which is preliminary data.</text>
</comment>
<dbReference type="RefSeq" id="WP_281809770.1">
    <property type="nucleotide sequence ID" value="NZ_BSDO01000011.1"/>
</dbReference>
<name>A0A9W6CST0_XANFL</name>
<dbReference type="PANTHER" id="PTHR43428">
    <property type="entry name" value="ARSENATE REDUCTASE"/>
    <property type="match status" value="1"/>
</dbReference>
<dbReference type="GeneID" id="95765529"/>
<keyword evidence="1" id="KW-0059">Arsenical resistance</keyword>
<evidence type="ECO:0000313" key="4">
    <source>
        <dbReference type="EMBL" id="MDR6336510.1"/>
    </source>
</evidence>
<dbReference type="EMBL" id="JAVDPY010000013">
    <property type="protein sequence ID" value="MDR6336510.1"/>
    <property type="molecule type" value="Genomic_DNA"/>
</dbReference>
<keyword evidence="4" id="KW-0560">Oxidoreductase</keyword>
<keyword evidence="6" id="KW-1185">Reference proteome</keyword>
<dbReference type="InterPro" id="IPR036196">
    <property type="entry name" value="Ptyr_pPase_sf"/>
</dbReference>
<protein>
    <submittedName>
        <fullName evidence="3">Arsenate reductase</fullName>
        <ecNumber evidence="4">1.20.4.1</ecNumber>
    </submittedName>
</protein>
<proteinExistence type="predicted"/>
<dbReference type="Proteomes" id="UP001144397">
    <property type="component" value="Unassembled WGS sequence"/>
</dbReference>
<evidence type="ECO:0000313" key="3">
    <source>
        <dbReference type="EMBL" id="GLI25085.1"/>
    </source>
</evidence>
<dbReference type="SUPFAM" id="SSF52788">
    <property type="entry name" value="Phosphotyrosine protein phosphatases I"/>
    <property type="match status" value="1"/>
</dbReference>
<dbReference type="CDD" id="cd16345">
    <property type="entry name" value="LMWP_ArsC"/>
    <property type="match status" value="1"/>
</dbReference>
<dbReference type="EC" id="1.20.4.1" evidence="4"/>
<evidence type="ECO:0000259" key="2">
    <source>
        <dbReference type="SMART" id="SM00226"/>
    </source>
</evidence>
<evidence type="ECO:0000256" key="1">
    <source>
        <dbReference type="ARBA" id="ARBA00022849"/>
    </source>
</evidence>
<dbReference type="PANTHER" id="PTHR43428:SF1">
    <property type="entry name" value="ARSENATE REDUCTASE"/>
    <property type="match status" value="1"/>
</dbReference>
<dbReference type="Gene3D" id="3.40.50.2300">
    <property type="match status" value="1"/>
</dbReference>
<gene>
    <name evidence="4" type="ORF">GGQ86_005013</name>
    <name evidence="3" type="ORF">XFLAVUS301_47590</name>
</gene>
<reference evidence="3" key="1">
    <citation type="submission" date="2022-12" db="EMBL/GenBank/DDBJ databases">
        <title>Reference genome sequencing for broad-spectrum identification of bacterial and archaeal isolates by mass spectrometry.</title>
        <authorList>
            <person name="Sekiguchi Y."/>
            <person name="Tourlousse D.M."/>
        </authorList>
    </citation>
    <scope>NUCLEOTIDE SEQUENCE</scope>
    <source>
        <strain evidence="3">301</strain>
    </source>
</reference>
<sequence length="179" mass="19313">MPDTSSDHVFNVLFLCTGNSARSILAESILAKDGAGRFRAFSAGSAPKGEVNPLAIKTLNAFGYPTYGFRSKSWLEFAEPNAPVMDFVFTVCDNAAGEACPIWPGQPMTAHWGIEDPAAVEGSDIVREAAFNAAFRYLKNRISVFTALPITKLDRLALGTRLREIGRLEGGTDPRSDVA</sequence>
<feature type="domain" description="Phosphotyrosine protein phosphatase I" evidence="2">
    <location>
        <begin position="10"/>
        <end position="148"/>
    </location>
</feature>
<dbReference type="SMART" id="SM00226">
    <property type="entry name" value="LMWPc"/>
    <property type="match status" value="1"/>
</dbReference>
<organism evidence="3 5">
    <name type="scientific">Xanthobacter flavus</name>
    <dbReference type="NCBI Taxonomy" id="281"/>
    <lineage>
        <taxon>Bacteria</taxon>
        <taxon>Pseudomonadati</taxon>
        <taxon>Pseudomonadota</taxon>
        <taxon>Alphaproteobacteria</taxon>
        <taxon>Hyphomicrobiales</taxon>
        <taxon>Xanthobacteraceae</taxon>
        <taxon>Xanthobacter</taxon>
    </lineage>
</organism>
<evidence type="ECO:0000313" key="6">
    <source>
        <dbReference type="Proteomes" id="UP001245370"/>
    </source>
</evidence>
<dbReference type="GO" id="GO:0046685">
    <property type="term" value="P:response to arsenic-containing substance"/>
    <property type="evidence" value="ECO:0007669"/>
    <property type="project" value="UniProtKB-KW"/>
</dbReference>
<dbReference type="InterPro" id="IPR023485">
    <property type="entry name" value="Ptyr_pPase"/>
</dbReference>
<dbReference type="Pfam" id="PF01451">
    <property type="entry name" value="LMWPc"/>
    <property type="match status" value="1"/>
</dbReference>
<reference evidence="4 6" key="2">
    <citation type="submission" date="2023-07" db="EMBL/GenBank/DDBJ databases">
        <title>Genomic Encyclopedia of Type Strains, Phase IV (KMG-IV): sequencing the most valuable type-strain genomes for metagenomic binning, comparative biology and taxonomic classification.</title>
        <authorList>
            <person name="Goeker M."/>
        </authorList>
    </citation>
    <scope>NUCLEOTIDE SEQUENCE [LARGE SCALE GENOMIC DNA]</scope>
    <source>
        <strain evidence="4 6">DSM 338</strain>
    </source>
</reference>
<dbReference type="GO" id="GO:0008794">
    <property type="term" value="F:arsenate reductase (glutaredoxin) activity"/>
    <property type="evidence" value="ECO:0007669"/>
    <property type="project" value="UniProtKB-EC"/>
</dbReference>
<dbReference type="EMBL" id="BSDO01000011">
    <property type="protein sequence ID" value="GLI25085.1"/>
    <property type="molecule type" value="Genomic_DNA"/>
</dbReference>
<accession>A0A9W6CST0</accession>
<evidence type="ECO:0000313" key="5">
    <source>
        <dbReference type="Proteomes" id="UP001144397"/>
    </source>
</evidence>
<dbReference type="Proteomes" id="UP001245370">
    <property type="component" value="Unassembled WGS sequence"/>
</dbReference>
<dbReference type="AlphaFoldDB" id="A0A9W6CST0"/>